<organism evidence="2 3">
    <name type="scientific">Stutzerimonas zhaodongensis</name>
    <dbReference type="NCBI Taxonomy" id="1176257"/>
    <lineage>
        <taxon>Bacteria</taxon>
        <taxon>Pseudomonadati</taxon>
        <taxon>Pseudomonadota</taxon>
        <taxon>Gammaproteobacteria</taxon>
        <taxon>Pseudomonadales</taxon>
        <taxon>Pseudomonadaceae</taxon>
        <taxon>Stutzerimonas</taxon>
    </lineage>
</organism>
<evidence type="ECO:0000256" key="1">
    <source>
        <dbReference type="SAM" id="MobiDB-lite"/>
    </source>
</evidence>
<protein>
    <submittedName>
        <fullName evidence="2">Uncharacterized protein</fullName>
    </submittedName>
</protein>
<accession>A0A365PX42</accession>
<proteinExistence type="predicted"/>
<evidence type="ECO:0000313" key="2">
    <source>
        <dbReference type="EMBL" id="RBA60373.1"/>
    </source>
</evidence>
<evidence type="ECO:0000313" key="3">
    <source>
        <dbReference type="Proteomes" id="UP000252554"/>
    </source>
</evidence>
<dbReference type="Proteomes" id="UP000252554">
    <property type="component" value="Unassembled WGS sequence"/>
</dbReference>
<comment type="caution">
    <text evidence="2">The sequence shown here is derived from an EMBL/GenBank/DDBJ whole genome shotgun (WGS) entry which is preliminary data.</text>
</comment>
<reference evidence="2 3" key="1">
    <citation type="submission" date="2018-06" db="EMBL/GenBank/DDBJ databases">
        <title>Whole genome sequencing of four bacterial strains from South Shetland trench revealing bio-synthetic gene clusters.</title>
        <authorList>
            <person name="Abdel-Mageed W.M."/>
            <person name="Lehri B."/>
            <person name="Jarmusch S.A."/>
            <person name="Miranda K."/>
            <person name="Goodfellow M."/>
            <person name="Jaspars M."/>
            <person name="Karlyshev A.V."/>
        </authorList>
    </citation>
    <scope>NUCLEOTIDE SEQUENCE [LARGE SCALE GENOMIC DNA]</scope>
    <source>
        <strain evidence="2 3">SST2</strain>
    </source>
</reference>
<gene>
    <name evidence="2" type="ORF">DQ403_06600</name>
</gene>
<feature type="compositionally biased region" description="Polar residues" evidence="1">
    <location>
        <begin position="56"/>
        <end position="67"/>
    </location>
</feature>
<feature type="region of interest" description="Disordered" evidence="1">
    <location>
        <begin position="50"/>
        <end position="82"/>
    </location>
</feature>
<name>A0A365PX42_9GAMM</name>
<dbReference type="EMBL" id="QNTV01000003">
    <property type="protein sequence ID" value="RBA60373.1"/>
    <property type="molecule type" value="Genomic_DNA"/>
</dbReference>
<feature type="compositionally biased region" description="Basic residues" evidence="1">
    <location>
        <begin position="73"/>
        <end position="82"/>
    </location>
</feature>
<dbReference type="AlphaFoldDB" id="A0A365PX42"/>
<sequence length="82" mass="9027">MPRERRWAMDGPSPRAPGTSPERGKSSAARPGCRGKRFCLLFPRLEKVSRPAGRNQCLSQPGQQGSLNEPKAKAKAKAKKLR</sequence>
<feature type="region of interest" description="Disordered" evidence="1">
    <location>
        <begin position="1"/>
        <end position="33"/>
    </location>
</feature>